<dbReference type="AlphaFoldDB" id="A0A9P8Q172"/>
<dbReference type="Proteomes" id="UP000774326">
    <property type="component" value="Unassembled WGS sequence"/>
</dbReference>
<evidence type="ECO:0000313" key="1">
    <source>
        <dbReference type="EMBL" id="KAH3682318.1"/>
    </source>
</evidence>
<protein>
    <submittedName>
        <fullName evidence="1">Uncharacterized protein</fullName>
    </submittedName>
</protein>
<keyword evidence="2" id="KW-1185">Reference proteome</keyword>
<proteinExistence type="predicted"/>
<organism evidence="1 2">
    <name type="scientific">Wickerhamomyces pijperi</name>
    <name type="common">Yeast</name>
    <name type="synonym">Pichia pijperi</name>
    <dbReference type="NCBI Taxonomy" id="599730"/>
    <lineage>
        <taxon>Eukaryota</taxon>
        <taxon>Fungi</taxon>
        <taxon>Dikarya</taxon>
        <taxon>Ascomycota</taxon>
        <taxon>Saccharomycotina</taxon>
        <taxon>Saccharomycetes</taxon>
        <taxon>Phaffomycetales</taxon>
        <taxon>Wickerhamomycetaceae</taxon>
        <taxon>Wickerhamomyces</taxon>
    </lineage>
</organism>
<comment type="caution">
    <text evidence="1">The sequence shown here is derived from an EMBL/GenBank/DDBJ whole genome shotgun (WGS) entry which is preliminary data.</text>
</comment>
<evidence type="ECO:0000313" key="2">
    <source>
        <dbReference type="Proteomes" id="UP000774326"/>
    </source>
</evidence>
<sequence>MLLPLWRYQDGLESARSWLEDLQLFESSLYFEPPKAANFTRKMLNRVWQTPTSYKVLDIKFTIHDSQFTIDDLFFQKTYSLSESTSQNLPLNPESNFLNKATCFSAALRSEIIGKASKSDVTFLAISVATRPG</sequence>
<accession>A0A9P8Q172</accession>
<name>A0A9P8Q172_WICPI</name>
<reference evidence="1" key="2">
    <citation type="submission" date="2021-01" db="EMBL/GenBank/DDBJ databases">
        <authorList>
            <person name="Schikora-Tamarit M.A."/>
        </authorList>
    </citation>
    <scope>NUCLEOTIDE SEQUENCE</scope>
    <source>
        <strain evidence="1">CBS2887</strain>
    </source>
</reference>
<gene>
    <name evidence="1" type="ORF">WICPIJ_006714</name>
</gene>
<dbReference type="EMBL" id="JAEUBG010003779">
    <property type="protein sequence ID" value="KAH3682318.1"/>
    <property type="molecule type" value="Genomic_DNA"/>
</dbReference>
<reference evidence="1" key="1">
    <citation type="journal article" date="2021" name="Open Biol.">
        <title>Shared evolutionary footprints suggest mitochondrial oxidative damage underlies multiple complex I losses in fungi.</title>
        <authorList>
            <person name="Schikora-Tamarit M.A."/>
            <person name="Marcet-Houben M."/>
            <person name="Nosek J."/>
            <person name="Gabaldon T."/>
        </authorList>
    </citation>
    <scope>NUCLEOTIDE SEQUENCE</scope>
    <source>
        <strain evidence="1">CBS2887</strain>
    </source>
</reference>